<keyword evidence="5" id="KW-1133">Transmembrane helix</keyword>
<comment type="similarity">
    <text evidence="1">Belongs to the peptidase S1C family.</text>
</comment>
<evidence type="ECO:0000256" key="2">
    <source>
        <dbReference type="ARBA" id="ARBA00022670"/>
    </source>
</evidence>
<evidence type="ECO:0000256" key="1">
    <source>
        <dbReference type="ARBA" id="ARBA00010541"/>
    </source>
</evidence>
<feature type="transmembrane region" description="Helical" evidence="5">
    <location>
        <begin position="20"/>
        <end position="40"/>
    </location>
</feature>
<feature type="region of interest" description="Disordered" evidence="4">
    <location>
        <begin position="50"/>
        <end position="69"/>
    </location>
</feature>
<feature type="domain" description="PDZ" evidence="6">
    <location>
        <begin position="333"/>
        <end position="416"/>
    </location>
</feature>
<organism evidence="7 8">
    <name type="scientific">Terriglobus aquaticus</name>
    <dbReference type="NCBI Taxonomy" id="940139"/>
    <lineage>
        <taxon>Bacteria</taxon>
        <taxon>Pseudomonadati</taxon>
        <taxon>Acidobacteriota</taxon>
        <taxon>Terriglobia</taxon>
        <taxon>Terriglobales</taxon>
        <taxon>Acidobacteriaceae</taxon>
        <taxon>Terriglobus</taxon>
    </lineage>
</organism>
<dbReference type="InterPro" id="IPR043504">
    <property type="entry name" value="Peptidase_S1_PA_chymotrypsin"/>
</dbReference>
<keyword evidence="8" id="KW-1185">Reference proteome</keyword>
<dbReference type="SMART" id="SM00228">
    <property type="entry name" value="PDZ"/>
    <property type="match status" value="2"/>
</dbReference>
<dbReference type="EMBL" id="JBJYXY010000001">
    <property type="protein sequence ID" value="MFN2975914.1"/>
    <property type="molecule type" value="Genomic_DNA"/>
</dbReference>
<dbReference type="Gene3D" id="2.40.10.10">
    <property type="entry name" value="Trypsin-like serine proteases"/>
    <property type="match status" value="2"/>
</dbReference>
<proteinExistence type="inferred from homology"/>
<evidence type="ECO:0000256" key="3">
    <source>
        <dbReference type="ARBA" id="ARBA00022801"/>
    </source>
</evidence>
<dbReference type="PRINTS" id="PR00834">
    <property type="entry name" value="PROTEASES2C"/>
</dbReference>
<dbReference type="InterPro" id="IPR001940">
    <property type="entry name" value="Peptidase_S1C"/>
</dbReference>
<dbReference type="Pfam" id="PF00595">
    <property type="entry name" value="PDZ"/>
    <property type="match status" value="1"/>
</dbReference>
<evidence type="ECO:0000259" key="6">
    <source>
        <dbReference type="PROSITE" id="PS50106"/>
    </source>
</evidence>
<protein>
    <submittedName>
        <fullName evidence="7">Trypsin-like peptidase domain-containing protein</fullName>
    </submittedName>
</protein>
<evidence type="ECO:0000313" key="7">
    <source>
        <dbReference type="EMBL" id="MFN2975914.1"/>
    </source>
</evidence>
<keyword evidence="5" id="KW-0812">Transmembrane</keyword>
<evidence type="ECO:0000256" key="4">
    <source>
        <dbReference type="SAM" id="MobiDB-lite"/>
    </source>
</evidence>
<feature type="region of interest" description="Disordered" evidence="4">
    <location>
        <begin position="436"/>
        <end position="456"/>
    </location>
</feature>
<gene>
    <name evidence="7" type="ORF">ACK2TP_09075</name>
</gene>
<dbReference type="PANTHER" id="PTHR22939">
    <property type="entry name" value="SERINE PROTEASE FAMILY S1C HTRA-RELATED"/>
    <property type="match status" value="1"/>
</dbReference>
<feature type="region of interest" description="Disordered" evidence="4">
    <location>
        <begin position="89"/>
        <end position="151"/>
    </location>
</feature>
<dbReference type="Gene3D" id="2.30.42.10">
    <property type="match status" value="2"/>
</dbReference>
<keyword evidence="2" id="KW-0645">Protease</keyword>
<keyword evidence="3" id="KW-0378">Hydrolase</keyword>
<comment type="caution">
    <text evidence="7">The sequence shown here is derived from an EMBL/GenBank/DDBJ whole genome shotgun (WGS) entry which is preliminary data.</text>
</comment>
<dbReference type="SUPFAM" id="SSF50494">
    <property type="entry name" value="Trypsin-like serine proteases"/>
    <property type="match status" value="1"/>
</dbReference>
<keyword evidence="5" id="KW-0472">Membrane</keyword>
<dbReference type="Pfam" id="PF13180">
    <property type="entry name" value="PDZ_2"/>
    <property type="match status" value="1"/>
</dbReference>
<reference evidence="7 8" key="1">
    <citation type="submission" date="2024-12" db="EMBL/GenBank/DDBJ databases">
        <authorList>
            <person name="Lee Y."/>
        </authorList>
    </citation>
    <scope>NUCLEOTIDE SEQUENCE [LARGE SCALE GENOMIC DNA]</scope>
    <source>
        <strain evidence="7 8">03SUJ4</strain>
    </source>
</reference>
<accession>A0ABW9KJJ9</accession>
<dbReference type="Pfam" id="PF13365">
    <property type="entry name" value="Trypsin_2"/>
    <property type="match status" value="1"/>
</dbReference>
<dbReference type="InterPro" id="IPR036034">
    <property type="entry name" value="PDZ_sf"/>
</dbReference>
<evidence type="ECO:0000256" key="5">
    <source>
        <dbReference type="SAM" id="Phobius"/>
    </source>
</evidence>
<dbReference type="RefSeq" id="WP_263412580.1">
    <property type="nucleotide sequence ID" value="NZ_BAABBH010000001.1"/>
</dbReference>
<dbReference type="PROSITE" id="PS50106">
    <property type="entry name" value="PDZ"/>
    <property type="match status" value="2"/>
</dbReference>
<evidence type="ECO:0000313" key="8">
    <source>
        <dbReference type="Proteomes" id="UP001634747"/>
    </source>
</evidence>
<name>A0ABW9KJJ9_9BACT</name>
<dbReference type="PANTHER" id="PTHR22939:SF129">
    <property type="entry name" value="SERINE PROTEASE HTRA2, MITOCHONDRIAL"/>
    <property type="match status" value="1"/>
</dbReference>
<dbReference type="InterPro" id="IPR001478">
    <property type="entry name" value="PDZ"/>
</dbReference>
<dbReference type="SUPFAM" id="SSF50156">
    <property type="entry name" value="PDZ domain-like"/>
    <property type="match status" value="2"/>
</dbReference>
<dbReference type="Proteomes" id="UP001634747">
    <property type="component" value="Unassembled WGS sequence"/>
</dbReference>
<dbReference type="InterPro" id="IPR009003">
    <property type="entry name" value="Peptidase_S1_PA"/>
</dbReference>
<feature type="domain" description="PDZ" evidence="6">
    <location>
        <begin position="453"/>
        <end position="540"/>
    </location>
</feature>
<sequence>MDSKNVQSTTFAERVRDHRLLATFALLGTLSAGILTGSVLTGTVHGAQQAVDSHDATPLRVPSGESSTPNQFTTIAKQVGPAVVNINTEQFPKQSAAPRANRNRRRGGGGSGSGDPGDMQDFFNRFFGGQGPGGGDGGDDDDQGGGERRALGSGFIVDSRGYIITNNHVVDKADKIYVKLSTDSESDQGRPAHVIGTDKDTDLAVIKIDYNGTLPTVKLGNSDAEQVGDWVLAIGSPFSLSQTVTAGIVSAKNRTITDGPAPSQFQRFIQTDAAINPGNSGGPLLNMKGEVIGVNTAIYTSGMGSQGVGFAMPSNTVVDVYNQLISPEHKVVRGSIGIQFQAGLPSAVSRQYGFAKGGVLVSSVTPGLPAAKAGLQPQDVITTIDGKPVKDGDDLVANISARKPGSTVQIGYLRGTEQRTATVGITDRKNVEAAANNAGKDDGDDNGDQANGQSSNGKLGITIQAVPANVLQQQGLSGGVLVTGVTPGSFAEDLSPFGLSKGDIIVEINRKPVNNPEQFRNLVNGLKSGDDVVLVIRSPRNREKSNNFIGGTLP</sequence>